<accession>A0A7C9EYA8</accession>
<name>A0A7C9EYA8_OPUST</name>
<sequence>MMAMWMTGTTWIGVLRHCILLLRDKPNGGLQSVSCILILWQNTHIFSSGMKTLEFKISLFKVISLLLRKKAWRYRSLHLIHGDQRSTIIKLRLDKLERRCTGDTMVQAKEQNAMKTV</sequence>
<keyword evidence="1" id="KW-0732">Signal</keyword>
<protein>
    <submittedName>
        <fullName evidence="2">Uncharacterized protein</fullName>
    </submittedName>
</protein>
<feature type="chain" id="PRO_5027728664" evidence="1">
    <location>
        <begin position="17"/>
        <end position="117"/>
    </location>
</feature>
<evidence type="ECO:0000256" key="1">
    <source>
        <dbReference type="SAM" id="SignalP"/>
    </source>
</evidence>
<reference evidence="2" key="1">
    <citation type="journal article" date="2013" name="J. Plant Res.">
        <title>Effect of fungi and light on seed germination of three Opuntia species from semiarid lands of central Mexico.</title>
        <authorList>
            <person name="Delgado-Sanchez P."/>
            <person name="Jimenez-Bremont J.F."/>
            <person name="Guerrero-Gonzalez Mde L."/>
            <person name="Flores J."/>
        </authorList>
    </citation>
    <scope>NUCLEOTIDE SEQUENCE</scope>
    <source>
        <tissue evidence="2">Cladode</tissue>
    </source>
</reference>
<dbReference type="EMBL" id="GISG01278960">
    <property type="protein sequence ID" value="MBA4678303.1"/>
    <property type="molecule type" value="Transcribed_RNA"/>
</dbReference>
<feature type="signal peptide" evidence="1">
    <location>
        <begin position="1"/>
        <end position="16"/>
    </location>
</feature>
<evidence type="ECO:0000313" key="2">
    <source>
        <dbReference type="EMBL" id="MBA4678303.1"/>
    </source>
</evidence>
<proteinExistence type="predicted"/>
<organism evidence="2">
    <name type="scientific">Opuntia streptacantha</name>
    <name type="common">Prickly pear cactus</name>
    <name type="synonym">Opuntia cardona</name>
    <dbReference type="NCBI Taxonomy" id="393608"/>
    <lineage>
        <taxon>Eukaryota</taxon>
        <taxon>Viridiplantae</taxon>
        <taxon>Streptophyta</taxon>
        <taxon>Embryophyta</taxon>
        <taxon>Tracheophyta</taxon>
        <taxon>Spermatophyta</taxon>
        <taxon>Magnoliopsida</taxon>
        <taxon>eudicotyledons</taxon>
        <taxon>Gunneridae</taxon>
        <taxon>Pentapetalae</taxon>
        <taxon>Caryophyllales</taxon>
        <taxon>Cactineae</taxon>
        <taxon>Cactaceae</taxon>
        <taxon>Opuntioideae</taxon>
        <taxon>Opuntia</taxon>
    </lineage>
</organism>
<dbReference type="AlphaFoldDB" id="A0A7C9EYA8"/>
<reference evidence="2" key="2">
    <citation type="submission" date="2020-07" db="EMBL/GenBank/DDBJ databases">
        <authorList>
            <person name="Vera ALvarez R."/>
            <person name="Arias-Moreno D.M."/>
            <person name="Jimenez-Jacinto V."/>
            <person name="Jimenez-Bremont J.F."/>
            <person name="Swaminathan K."/>
            <person name="Moose S.P."/>
            <person name="Guerrero-Gonzalez M.L."/>
            <person name="Marino-Ramirez L."/>
            <person name="Landsman D."/>
            <person name="Rodriguez-Kessler M."/>
            <person name="Delgado-Sanchez P."/>
        </authorList>
    </citation>
    <scope>NUCLEOTIDE SEQUENCE</scope>
    <source>
        <tissue evidence="2">Cladode</tissue>
    </source>
</reference>